<dbReference type="PANTHER" id="PTHR47014:SF1">
    <property type="entry name" value="PLECKSTRIN HOMOLOGY DOMAIN-CONTAINING FAMILY S MEMBER 1"/>
    <property type="match status" value="1"/>
</dbReference>
<proteinExistence type="predicted"/>
<dbReference type="AlphaFoldDB" id="A0A8C4YAE0"/>
<dbReference type="GeneTree" id="ENSGT01030000235742"/>
<accession>A0A8C4YAE0</accession>
<protein>
    <submittedName>
        <fullName evidence="1">Uncharacterized protein</fullName>
    </submittedName>
</protein>
<dbReference type="InterPro" id="IPR042986">
    <property type="entry name" value="PLEKHS1"/>
</dbReference>
<dbReference type="Ensembl" id="ENSGEVT00005023776.1">
    <property type="protein sequence ID" value="ENSGEVP00005022621.1"/>
    <property type="gene ID" value="ENSGEVG00005016064.1"/>
</dbReference>
<dbReference type="Proteomes" id="UP000694390">
    <property type="component" value="Chromosome 7"/>
</dbReference>
<dbReference type="PANTHER" id="PTHR47014">
    <property type="entry name" value="PLECKSTRIN HOMOLOGY DOMAIN-CONTAINING FAMILY S MEMBER 1"/>
    <property type="match status" value="1"/>
</dbReference>
<reference evidence="1" key="3">
    <citation type="submission" date="2025-09" db="UniProtKB">
        <authorList>
            <consortium name="Ensembl"/>
        </authorList>
    </citation>
    <scope>IDENTIFICATION</scope>
</reference>
<reference evidence="1" key="1">
    <citation type="submission" date="2019-06" db="EMBL/GenBank/DDBJ databases">
        <title>G10K-VGP Goodes thornscrub tortoise genome, primary haplotype.</title>
        <authorList>
            <person name="Murphy B."/>
            <person name="Edwards T."/>
            <person name="Rhie A."/>
            <person name="Koren S."/>
            <person name="Phillippy A."/>
            <person name="Fedrigo O."/>
            <person name="Haase B."/>
            <person name="Mountcastle J."/>
            <person name="Lewin H."/>
            <person name="Damas J."/>
            <person name="Howe K."/>
            <person name="Formenti G."/>
            <person name="Myers G."/>
            <person name="Durbin R."/>
            <person name="Jarvis E.D."/>
        </authorList>
    </citation>
    <scope>NUCLEOTIDE SEQUENCE [LARGE SCALE GENOMIC DNA]</scope>
</reference>
<reference evidence="1" key="2">
    <citation type="submission" date="2025-08" db="UniProtKB">
        <authorList>
            <consortium name="Ensembl"/>
        </authorList>
    </citation>
    <scope>IDENTIFICATION</scope>
</reference>
<sequence length="177" mass="20632">MYHTNQQHCESGGNTFSAPISESRKYHKRIRDRAQLPVMCVWTVGLNNPIHALCLFFHLPSVSHWKGPYRLGCIFHHGDHIVAVNDLRTQSIDEVSLFVSRSRRKEVTWGRIPKAVTMARKRSKCMTQQCWQGIITPFIKGRRPLRVNPFLAVYAWHPLHRIKVHICIVKVAEHFNF</sequence>
<dbReference type="OrthoDB" id="9900190at2759"/>
<evidence type="ECO:0000313" key="2">
    <source>
        <dbReference type="Proteomes" id="UP000694390"/>
    </source>
</evidence>
<keyword evidence="2" id="KW-1185">Reference proteome</keyword>
<organism evidence="1 2">
    <name type="scientific">Gopherus evgoodei</name>
    <name type="common">Goodes thornscrub tortoise</name>
    <dbReference type="NCBI Taxonomy" id="1825980"/>
    <lineage>
        <taxon>Eukaryota</taxon>
        <taxon>Metazoa</taxon>
        <taxon>Chordata</taxon>
        <taxon>Craniata</taxon>
        <taxon>Vertebrata</taxon>
        <taxon>Euteleostomi</taxon>
        <taxon>Archelosauria</taxon>
        <taxon>Testudinata</taxon>
        <taxon>Testudines</taxon>
        <taxon>Cryptodira</taxon>
        <taxon>Durocryptodira</taxon>
        <taxon>Testudinoidea</taxon>
        <taxon>Testudinidae</taxon>
        <taxon>Gopherus</taxon>
    </lineage>
</organism>
<name>A0A8C4YAE0_9SAUR</name>
<evidence type="ECO:0000313" key="1">
    <source>
        <dbReference type="Ensembl" id="ENSGEVP00005022621.1"/>
    </source>
</evidence>